<evidence type="ECO:0000256" key="9">
    <source>
        <dbReference type="ARBA" id="ARBA00023163"/>
    </source>
</evidence>
<evidence type="ECO:0000256" key="6">
    <source>
        <dbReference type="ARBA" id="ARBA00023015"/>
    </source>
</evidence>
<evidence type="ECO:0000256" key="13">
    <source>
        <dbReference type="SAM" id="Coils"/>
    </source>
</evidence>
<comment type="similarity">
    <text evidence="2">Belongs to the THAP1 family.</text>
</comment>
<evidence type="ECO:0000259" key="15">
    <source>
        <dbReference type="PROSITE" id="PS50950"/>
    </source>
</evidence>
<accession>A0AAN8JCB4</accession>
<keyword evidence="7 13" id="KW-0175">Coiled coil</keyword>
<dbReference type="PROSITE" id="PS50950">
    <property type="entry name" value="ZF_THAP"/>
    <property type="match status" value="1"/>
</dbReference>
<dbReference type="EMBL" id="JAZGQO010000011">
    <property type="protein sequence ID" value="KAK6174190.1"/>
    <property type="molecule type" value="Genomic_DNA"/>
</dbReference>
<feature type="region of interest" description="Disordered" evidence="14">
    <location>
        <begin position="99"/>
        <end position="152"/>
    </location>
</feature>
<keyword evidence="8 12" id="KW-0238">DNA-binding</keyword>
<dbReference type="Proteomes" id="UP001347796">
    <property type="component" value="Unassembled WGS sequence"/>
</dbReference>
<reference evidence="16 17" key="1">
    <citation type="submission" date="2024-01" db="EMBL/GenBank/DDBJ databases">
        <title>The genome of the rayed Mediterranean limpet Patella caerulea (Linnaeus, 1758).</title>
        <authorList>
            <person name="Anh-Thu Weber A."/>
            <person name="Halstead-Nussloch G."/>
        </authorList>
    </citation>
    <scope>NUCLEOTIDE SEQUENCE [LARGE SCALE GENOMIC DNA]</scope>
    <source>
        <strain evidence="16">AATW-2023a</strain>
        <tissue evidence="16">Whole specimen</tissue>
    </source>
</reference>
<keyword evidence="11" id="KW-0131">Cell cycle</keyword>
<keyword evidence="6" id="KW-0805">Transcription regulation</keyword>
<organism evidence="16 17">
    <name type="scientific">Patella caerulea</name>
    <name type="common">Rayed Mediterranean limpet</name>
    <dbReference type="NCBI Taxonomy" id="87958"/>
    <lineage>
        <taxon>Eukaryota</taxon>
        <taxon>Metazoa</taxon>
        <taxon>Spiralia</taxon>
        <taxon>Lophotrochozoa</taxon>
        <taxon>Mollusca</taxon>
        <taxon>Gastropoda</taxon>
        <taxon>Patellogastropoda</taxon>
        <taxon>Patelloidea</taxon>
        <taxon>Patellidae</taxon>
        <taxon>Patella</taxon>
    </lineage>
</organism>
<keyword evidence="9" id="KW-0804">Transcription</keyword>
<comment type="subcellular location">
    <subcellularLocation>
        <location evidence="1">Nucleus</location>
        <location evidence="1">Nucleoplasm</location>
    </subcellularLocation>
</comment>
<dbReference type="Pfam" id="PF05485">
    <property type="entry name" value="THAP"/>
    <property type="match status" value="1"/>
</dbReference>
<feature type="compositionally biased region" description="Polar residues" evidence="14">
    <location>
        <begin position="100"/>
        <end position="138"/>
    </location>
</feature>
<evidence type="ECO:0000256" key="2">
    <source>
        <dbReference type="ARBA" id="ARBA00006177"/>
    </source>
</evidence>
<dbReference type="GO" id="GO:0008270">
    <property type="term" value="F:zinc ion binding"/>
    <property type="evidence" value="ECO:0007669"/>
    <property type="project" value="UniProtKB-KW"/>
</dbReference>
<evidence type="ECO:0000256" key="14">
    <source>
        <dbReference type="SAM" id="MobiDB-lite"/>
    </source>
</evidence>
<gene>
    <name evidence="16" type="ORF">SNE40_017511</name>
</gene>
<dbReference type="SMART" id="SM00980">
    <property type="entry name" value="THAP"/>
    <property type="match status" value="1"/>
</dbReference>
<dbReference type="PANTHER" id="PTHR46600:SF1">
    <property type="entry name" value="THAP DOMAIN-CONTAINING PROTEIN 1"/>
    <property type="match status" value="1"/>
</dbReference>
<dbReference type="PANTHER" id="PTHR46600">
    <property type="entry name" value="THAP DOMAIN-CONTAINING"/>
    <property type="match status" value="1"/>
</dbReference>
<evidence type="ECO:0000256" key="1">
    <source>
        <dbReference type="ARBA" id="ARBA00004642"/>
    </source>
</evidence>
<protein>
    <recommendedName>
        <fullName evidence="15">THAP-type domain-containing protein</fullName>
    </recommendedName>
</protein>
<evidence type="ECO:0000313" key="16">
    <source>
        <dbReference type="EMBL" id="KAK6174190.1"/>
    </source>
</evidence>
<keyword evidence="5" id="KW-0862">Zinc</keyword>
<proteinExistence type="inferred from homology"/>
<keyword evidence="10" id="KW-0539">Nucleus</keyword>
<name>A0AAN8JCB4_PATCE</name>
<evidence type="ECO:0000256" key="4">
    <source>
        <dbReference type="ARBA" id="ARBA00022771"/>
    </source>
</evidence>
<evidence type="ECO:0000256" key="12">
    <source>
        <dbReference type="PROSITE-ProRule" id="PRU00309"/>
    </source>
</evidence>
<evidence type="ECO:0000256" key="5">
    <source>
        <dbReference type="ARBA" id="ARBA00022833"/>
    </source>
</evidence>
<dbReference type="InterPro" id="IPR006612">
    <property type="entry name" value="THAP_Znf"/>
</dbReference>
<dbReference type="AlphaFoldDB" id="A0AAN8JCB4"/>
<keyword evidence="17" id="KW-1185">Reference proteome</keyword>
<evidence type="ECO:0000256" key="7">
    <source>
        <dbReference type="ARBA" id="ARBA00023054"/>
    </source>
</evidence>
<feature type="coiled-coil region" evidence="13">
    <location>
        <begin position="172"/>
        <end position="199"/>
    </location>
</feature>
<dbReference type="GO" id="GO:0043565">
    <property type="term" value="F:sequence-specific DNA binding"/>
    <property type="evidence" value="ECO:0007669"/>
    <property type="project" value="InterPro"/>
</dbReference>
<feature type="domain" description="THAP-type" evidence="15">
    <location>
        <begin position="1"/>
        <end position="88"/>
    </location>
</feature>
<dbReference type="SUPFAM" id="SSF57716">
    <property type="entry name" value="Glucocorticoid receptor-like (DNA-binding domain)"/>
    <property type="match status" value="1"/>
</dbReference>
<dbReference type="GO" id="GO:0005654">
    <property type="term" value="C:nucleoplasm"/>
    <property type="evidence" value="ECO:0007669"/>
    <property type="project" value="UniProtKB-SubCell"/>
</dbReference>
<evidence type="ECO:0000256" key="8">
    <source>
        <dbReference type="ARBA" id="ARBA00023125"/>
    </source>
</evidence>
<keyword evidence="3" id="KW-0479">Metal-binding</keyword>
<evidence type="ECO:0000313" key="17">
    <source>
        <dbReference type="Proteomes" id="UP001347796"/>
    </source>
</evidence>
<dbReference type="SMART" id="SM00692">
    <property type="entry name" value="DM3"/>
    <property type="match status" value="1"/>
</dbReference>
<evidence type="ECO:0000256" key="10">
    <source>
        <dbReference type="ARBA" id="ARBA00023242"/>
    </source>
</evidence>
<evidence type="ECO:0000256" key="3">
    <source>
        <dbReference type="ARBA" id="ARBA00022723"/>
    </source>
</evidence>
<evidence type="ECO:0000256" key="11">
    <source>
        <dbReference type="ARBA" id="ARBA00023306"/>
    </source>
</evidence>
<keyword evidence="4 12" id="KW-0863">Zinc-finger</keyword>
<comment type="caution">
    <text evidence="16">The sequence shown here is derived from an EMBL/GenBank/DDBJ whole genome shotgun (WGS) entry which is preliminary data.</text>
</comment>
<sequence>MVKFCCAVGCSNQHRTGSGLTFHRFPLDETMCLKWCKAVNRLDPTTNKLWKPSKFNFLCSDHFKSDDLYMSKHGTMRLIKKGVVPSIFSWKTQDKVPITHRTSGTSRKASVNQEDPSTSLQSPTDSIATNLDTSTTPLKSGVNKVDPSTSLQSPTNALATDHTYFCEPAALKQKYDELLQELETTKKNLYNSKKREKRARYTIQLILEDLKKSKQLNEKARKMLNSYKN</sequence>
<dbReference type="InterPro" id="IPR026516">
    <property type="entry name" value="THAP1/10"/>
</dbReference>